<dbReference type="STRING" id="886738.Nlim_1826"/>
<reference evidence="1" key="1">
    <citation type="journal article" date="2011" name="PLoS ONE">
        <title>Genome of a low-salinity ammonia-oxidizing archaeon determined by single-cell and metagenomic analysis.</title>
        <authorList>
            <person name="Blainey P.C."/>
            <person name="Mosier A.C."/>
            <person name="Potanina A."/>
            <person name="Francis C.A."/>
            <person name="Quake S.R."/>
        </authorList>
    </citation>
    <scope>NUCLEOTIDE SEQUENCE [LARGE SCALE GENOMIC DNA]</scope>
    <source>
        <strain evidence="1">SFB1</strain>
    </source>
</reference>
<accession>F3KMS1</accession>
<dbReference type="Proteomes" id="UP000004348">
    <property type="component" value="Chromosome"/>
</dbReference>
<gene>
    <name evidence="1" type="ORF">Nlim_1826</name>
</gene>
<organism evidence="1">
    <name type="scientific">Candidatus Nitrosarchaeum limnium SFB1</name>
    <dbReference type="NCBI Taxonomy" id="886738"/>
    <lineage>
        <taxon>Archaea</taxon>
        <taxon>Nitrososphaerota</taxon>
        <taxon>Nitrososphaeria</taxon>
        <taxon>Nitrosopumilales</taxon>
        <taxon>Nitrosopumilaceae</taxon>
        <taxon>Nitrosarchaeum</taxon>
    </lineage>
</organism>
<comment type="caution">
    <text evidence="1">The sequence shown here is derived from an EMBL/GenBank/DDBJ whole genome shotgun (WGS) entry which is preliminary data.</text>
</comment>
<sequence>MKSGVLKMTINDDDLENYNNACLALNDALEYHWSLGDKKLNVLIEKLKTFENAPPKIQGRKGDVDFKEVLKNLKTARIEIGKQFDRIRETILEDQEHDIKKIPRRHFSLVKTELDIAKTNILIALQGFVTAGQTTPADTQEAIGFLWNNFTDINTTNRYQKEPNFLNAKKQTNDVLSSWYRTNDQHLFSPYHDILKSIIMMRNMTDHHQKNPFAREVLDKLGRADIEEPIIGIPGIPISSVDLMAGLILEISGIIRIIQIFLDTVEIIGIGGLTKSEPPRKARNT</sequence>
<dbReference type="AlphaFoldDB" id="F3KMS1"/>
<name>F3KMS1_9ARCH</name>
<protein>
    <submittedName>
        <fullName evidence="1">Uncharacterized protein</fullName>
    </submittedName>
</protein>
<dbReference type="EMBL" id="AEGP01000065">
    <property type="protein sequence ID" value="EGG41363.1"/>
    <property type="molecule type" value="Genomic_DNA"/>
</dbReference>
<proteinExistence type="predicted"/>
<dbReference type="HOGENOM" id="CLU_975213_0_0_2"/>
<evidence type="ECO:0000313" key="1">
    <source>
        <dbReference type="EMBL" id="EGG41363.1"/>
    </source>
</evidence>